<reference evidence="2" key="2">
    <citation type="journal article" date="2015" name="Data Brief">
        <title>Shoot transcriptome of the giant reed, Arundo donax.</title>
        <authorList>
            <person name="Barrero R.A."/>
            <person name="Guerrero F.D."/>
            <person name="Moolhuijzen P."/>
            <person name="Goolsby J.A."/>
            <person name="Tidwell J."/>
            <person name="Bellgard S.E."/>
            <person name="Bellgard M.I."/>
        </authorList>
    </citation>
    <scope>NUCLEOTIDE SEQUENCE</scope>
    <source>
        <tissue evidence="2">Shoot tissue taken approximately 20 cm above the soil surface</tissue>
    </source>
</reference>
<feature type="compositionally biased region" description="Polar residues" evidence="1">
    <location>
        <begin position="107"/>
        <end position="122"/>
    </location>
</feature>
<feature type="region of interest" description="Disordered" evidence="1">
    <location>
        <begin position="49"/>
        <end position="123"/>
    </location>
</feature>
<evidence type="ECO:0000313" key="2">
    <source>
        <dbReference type="EMBL" id="JAD90128.1"/>
    </source>
</evidence>
<dbReference type="AlphaFoldDB" id="A0A0A9DTY2"/>
<evidence type="ECO:0000256" key="1">
    <source>
        <dbReference type="SAM" id="MobiDB-lite"/>
    </source>
</evidence>
<organism evidence="2">
    <name type="scientific">Arundo donax</name>
    <name type="common">Giant reed</name>
    <name type="synonym">Donax arundinaceus</name>
    <dbReference type="NCBI Taxonomy" id="35708"/>
    <lineage>
        <taxon>Eukaryota</taxon>
        <taxon>Viridiplantae</taxon>
        <taxon>Streptophyta</taxon>
        <taxon>Embryophyta</taxon>
        <taxon>Tracheophyta</taxon>
        <taxon>Spermatophyta</taxon>
        <taxon>Magnoliopsida</taxon>
        <taxon>Liliopsida</taxon>
        <taxon>Poales</taxon>
        <taxon>Poaceae</taxon>
        <taxon>PACMAD clade</taxon>
        <taxon>Arundinoideae</taxon>
        <taxon>Arundineae</taxon>
        <taxon>Arundo</taxon>
    </lineage>
</organism>
<dbReference type="EMBL" id="GBRH01207767">
    <property type="protein sequence ID" value="JAD90128.1"/>
    <property type="molecule type" value="Transcribed_RNA"/>
</dbReference>
<sequence>MASGGISNTKISAEQCWKLLTSGDLTDHLGRKDSVGGLDTFADGTCVRENNGTDDSADVAAPKRCKAPSDEVNNKGAPHGEDNFSENHASPQTAGDAHVCTERSQDVHSISSPVHQYGSSPSEWEHVLKENFFHPGK</sequence>
<protein>
    <submittedName>
        <fullName evidence="2">Uncharacterized protein</fullName>
    </submittedName>
</protein>
<reference evidence="2" key="1">
    <citation type="submission" date="2014-09" db="EMBL/GenBank/DDBJ databases">
        <authorList>
            <person name="Magalhaes I.L.F."/>
            <person name="Oliveira U."/>
            <person name="Santos F.R."/>
            <person name="Vidigal T.H.D.A."/>
            <person name="Brescovit A.D."/>
            <person name="Santos A.J."/>
        </authorList>
    </citation>
    <scope>NUCLEOTIDE SEQUENCE</scope>
    <source>
        <tissue evidence="2">Shoot tissue taken approximately 20 cm above the soil surface</tissue>
    </source>
</reference>
<name>A0A0A9DTY2_ARUDO</name>
<accession>A0A0A9DTY2</accession>
<feature type="compositionally biased region" description="Basic and acidic residues" evidence="1">
    <location>
        <begin position="67"/>
        <end position="82"/>
    </location>
</feature>
<proteinExistence type="predicted"/>